<dbReference type="EMBL" id="FQWV01000003">
    <property type="protein sequence ID" value="SHG99890.1"/>
    <property type="molecule type" value="Genomic_DNA"/>
</dbReference>
<gene>
    <name evidence="1" type="ORF">SAMN05443636_1560</name>
</gene>
<proteinExistence type="predicted"/>
<evidence type="ECO:0000313" key="2">
    <source>
        <dbReference type="Proteomes" id="UP000184357"/>
    </source>
</evidence>
<organism evidence="1 2">
    <name type="scientific">Halobaculum gomorrense</name>
    <dbReference type="NCBI Taxonomy" id="43928"/>
    <lineage>
        <taxon>Archaea</taxon>
        <taxon>Methanobacteriati</taxon>
        <taxon>Methanobacteriota</taxon>
        <taxon>Stenosarchaea group</taxon>
        <taxon>Halobacteria</taxon>
        <taxon>Halobacteriales</taxon>
        <taxon>Haloferacaceae</taxon>
        <taxon>Halobaculum</taxon>
    </lineage>
</organism>
<sequence>MELTRSLVERNAREYAELEPLATVEAEHVELLPGTFESGEFGRRDAQWVVQWYFRRFLGAYPDKERRATEEAFRDNEFTTVRDALTTVRSSGGTAEKLDRLTTLDGVDVPVASAFLLFIFPSRYVVLGEREWTVLHAAGELDAPYPEVPSIDDYQTYDARCRELRERFDVDAWTLYRALWRLGADRED</sequence>
<evidence type="ECO:0000313" key="1">
    <source>
        <dbReference type="EMBL" id="SHG99890.1"/>
    </source>
</evidence>
<dbReference type="AlphaFoldDB" id="A0A1M5PDP0"/>
<accession>A0A1M5PDP0</accession>
<dbReference type="Proteomes" id="UP000184357">
    <property type="component" value="Unassembled WGS sequence"/>
</dbReference>
<dbReference type="OrthoDB" id="155576at2157"/>
<name>A0A1M5PDP0_9EURY</name>
<dbReference type="RefSeq" id="WP_073308198.1">
    <property type="nucleotide sequence ID" value="NZ_FQWV01000003.1"/>
</dbReference>
<reference evidence="1 2" key="1">
    <citation type="submission" date="2016-11" db="EMBL/GenBank/DDBJ databases">
        <authorList>
            <person name="Jaros S."/>
            <person name="Januszkiewicz K."/>
            <person name="Wedrychowicz H."/>
        </authorList>
    </citation>
    <scope>NUCLEOTIDE SEQUENCE [LARGE SCALE GENOMIC DNA]</scope>
    <source>
        <strain evidence="1 2">DSM 9297</strain>
    </source>
</reference>
<protein>
    <submittedName>
        <fullName evidence="1">Uncharacterized protein</fullName>
    </submittedName>
</protein>
<dbReference type="STRING" id="43928.SAMN05443636_1560"/>
<keyword evidence="2" id="KW-1185">Reference proteome</keyword>